<dbReference type="OrthoDB" id="5292081at2"/>
<name>A0A150WJE7_BDEBC</name>
<evidence type="ECO:0000313" key="3">
    <source>
        <dbReference type="Proteomes" id="UP000075320"/>
    </source>
</evidence>
<comment type="caution">
    <text evidence="2">The sequence shown here is derived from an EMBL/GenBank/DDBJ whole genome shotgun (WGS) entry which is preliminary data.</text>
</comment>
<keyword evidence="1" id="KW-0472">Membrane</keyword>
<dbReference type="RefSeq" id="WP_061835730.1">
    <property type="nucleotide sequence ID" value="NZ_LUKE01000003.1"/>
</dbReference>
<reference evidence="2 3" key="1">
    <citation type="submission" date="2016-03" db="EMBL/GenBank/DDBJ databases">
        <authorList>
            <person name="Ploux O."/>
        </authorList>
    </citation>
    <scope>NUCLEOTIDE SEQUENCE [LARGE SCALE GENOMIC DNA]</scope>
    <source>
        <strain evidence="2 3">R0</strain>
    </source>
</reference>
<proteinExistence type="predicted"/>
<evidence type="ECO:0000256" key="1">
    <source>
        <dbReference type="SAM" id="Phobius"/>
    </source>
</evidence>
<accession>A0A150WJE7</accession>
<keyword evidence="1" id="KW-0812">Transmembrane</keyword>
<dbReference type="AlphaFoldDB" id="A0A150WJE7"/>
<keyword evidence="3" id="KW-1185">Reference proteome</keyword>
<protein>
    <submittedName>
        <fullName evidence="2">Uncharacterized protein</fullName>
    </submittedName>
</protein>
<sequence>MAVPALKDGKSEQIFDMKIDSSDLGRPDSLRYNILTWVLDERYDRAIEELKDFLEKPSDYPNFKPRITRFVNHSIDLIYAIKAKRSFPGINSLTRAKQQELREKFKEHFRELEYVLKTVEKIHGDLRVQDVRSTIYVVRALWIATVSLIVLAFGLEIVHGLAKTTVVVFDDSFGHFANWLAEVIGF</sequence>
<dbReference type="Proteomes" id="UP000075320">
    <property type="component" value="Unassembled WGS sequence"/>
</dbReference>
<evidence type="ECO:0000313" key="2">
    <source>
        <dbReference type="EMBL" id="KYG63836.1"/>
    </source>
</evidence>
<gene>
    <name evidence="2" type="ORF">AZI86_13535</name>
</gene>
<dbReference type="EMBL" id="LUKE01000003">
    <property type="protein sequence ID" value="KYG63836.1"/>
    <property type="molecule type" value="Genomic_DNA"/>
</dbReference>
<organism evidence="2 3">
    <name type="scientific">Bdellovibrio bacteriovorus</name>
    <dbReference type="NCBI Taxonomy" id="959"/>
    <lineage>
        <taxon>Bacteria</taxon>
        <taxon>Pseudomonadati</taxon>
        <taxon>Bdellovibrionota</taxon>
        <taxon>Bdellovibrionia</taxon>
        <taxon>Bdellovibrionales</taxon>
        <taxon>Pseudobdellovibrionaceae</taxon>
        <taxon>Bdellovibrio</taxon>
    </lineage>
</organism>
<feature type="transmembrane region" description="Helical" evidence="1">
    <location>
        <begin position="136"/>
        <end position="155"/>
    </location>
</feature>
<keyword evidence="1" id="KW-1133">Transmembrane helix</keyword>